<protein>
    <submittedName>
        <fullName evidence="3">Uncharacterized protein</fullName>
    </submittedName>
</protein>
<feature type="region of interest" description="Disordered" evidence="1">
    <location>
        <begin position="41"/>
        <end position="60"/>
    </location>
</feature>
<comment type="caution">
    <text evidence="3">The sequence shown here is derived from an EMBL/GenBank/DDBJ whole genome shotgun (WGS) entry which is preliminary data.</text>
</comment>
<dbReference type="OrthoDB" id="6717758at2"/>
<feature type="transmembrane region" description="Helical" evidence="2">
    <location>
        <begin position="6"/>
        <end position="28"/>
    </location>
</feature>
<keyword evidence="2" id="KW-1133">Transmembrane helix</keyword>
<accession>A0A1S8CV40</accession>
<evidence type="ECO:0000256" key="2">
    <source>
        <dbReference type="SAM" id="Phobius"/>
    </source>
</evidence>
<keyword evidence="2" id="KW-0812">Transmembrane</keyword>
<evidence type="ECO:0000256" key="1">
    <source>
        <dbReference type="SAM" id="MobiDB-lite"/>
    </source>
</evidence>
<evidence type="ECO:0000313" key="3">
    <source>
        <dbReference type="EMBL" id="ONG41187.1"/>
    </source>
</evidence>
<name>A0A1S8CV40_9GAMM</name>
<reference evidence="3 4" key="1">
    <citation type="submission" date="2016-10" db="EMBL/GenBank/DDBJ databases">
        <title>Draft Genome sequence of Alkanindiges sp. strain H1.</title>
        <authorList>
            <person name="Subhash Y."/>
            <person name="Lee S."/>
        </authorList>
    </citation>
    <scope>NUCLEOTIDE SEQUENCE [LARGE SCALE GENOMIC DNA]</scope>
    <source>
        <strain evidence="3 4">H1</strain>
    </source>
</reference>
<feature type="compositionally biased region" description="Polar residues" evidence="1">
    <location>
        <begin position="41"/>
        <end position="51"/>
    </location>
</feature>
<sequence length="60" mass="6523">MMTIPAILYPVLAFLFAVVVGRIGTIIMDHFRKDEMQLDSTSATLKSTSSRAGMPVAKHG</sequence>
<evidence type="ECO:0000313" key="4">
    <source>
        <dbReference type="Proteomes" id="UP000192132"/>
    </source>
</evidence>
<dbReference type="EMBL" id="MLCN01000013">
    <property type="protein sequence ID" value="ONG41187.1"/>
    <property type="molecule type" value="Genomic_DNA"/>
</dbReference>
<dbReference type="AlphaFoldDB" id="A0A1S8CV40"/>
<proteinExistence type="predicted"/>
<keyword evidence="2" id="KW-0472">Membrane</keyword>
<organism evidence="3 4">
    <name type="scientific">Alkanindiges hydrocarboniclasticus</name>
    <dbReference type="NCBI Taxonomy" id="1907941"/>
    <lineage>
        <taxon>Bacteria</taxon>
        <taxon>Pseudomonadati</taxon>
        <taxon>Pseudomonadota</taxon>
        <taxon>Gammaproteobacteria</taxon>
        <taxon>Moraxellales</taxon>
        <taxon>Moraxellaceae</taxon>
        <taxon>Alkanindiges</taxon>
    </lineage>
</organism>
<dbReference type="RefSeq" id="WP_076877574.1">
    <property type="nucleotide sequence ID" value="NZ_MLCN01000013.1"/>
</dbReference>
<gene>
    <name evidence="3" type="ORF">BKE30_05245</name>
</gene>
<keyword evidence="4" id="KW-1185">Reference proteome</keyword>
<dbReference type="Proteomes" id="UP000192132">
    <property type="component" value="Unassembled WGS sequence"/>
</dbReference>